<feature type="compositionally biased region" description="Basic and acidic residues" evidence="1">
    <location>
        <begin position="71"/>
        <end position="85"/>
    </location>
</feature>
<reference evidence="2" key="2">
    <citation type="submission" date="2025-09" db="UniProtKB">
        <authorList>
            <consortium name="Ensembl"/>
        </authorList>
    </citation>
    <scope>IDENTIFICATION</scope>
</reference>
<dbReference type="Proteomes" id="UP000694427">
    <property type="component" value="Unplaced"/>
</dbReference>
<dbReference type="Ensembl" id="ENSCCRT00010018160.1">
    <property type="protein sequence ID" value="ENSCCRP00010016686.1"/>
    <property type="gene ID" value="ENSCCRG00010007133.1"/>
</dbReference>
<name>A0A8C1IF91_CYPCA</name>
<sequence>MKSESKQCPSESPPNETPIEREIRLSMKREQSLRRSRGLCDTIDRTNEFVDIPVRKPILSQDPQIRPNPSHGKDRQFAGKKMQREISVETEREKVLVELGRLPGFYDKGTEVQLQDKKHLFESFQEPKESVATISRRSATVDRNHVPGAPRSHWKGNLFLKLIKQITSALLTPLFTQPLSCWTHTKKHLSFKFCCIQNIHFIRLSNACEQTHILSIASTTRYCLATREDATLRECINRGYICKEHTAYLINPKKELLI</sequence>
<feature type="compositionally biased region" description="Polar residues" evidence="1">
    <location>
        <begin position="1"/>
        <end position="10"/>
    </location>
</feature>
<protein>
    <submittedName>
        <fullName evidence="2">Uncharacterized protein</fullName>
    </submittedName>
</protein>
<reference evidence="2" key="1">
    <citation type="submission" date="2025-08" db="UniProtKB">
        <authorList>
            <consortium name="Ensembl"/>
        </authorList>
    </citation>
    <scope>IDENTIFICATION</scope>
</reference>
<accession>A0A8C1IF91</accession>
<evidence type="ECO:0000313" key="2">
    <source>
        <dbReference type="Ensembl" id="ENSCCRP00010016686.1"/>
    </source>
</evidence>
<feature type="region of interest" description="Disordered" evidence="1">
    <location>
        <begin position="58"/>
        <end position="85"/>
    </location>
</feature>
<feature type="compositionally biased region" description="Basic and acidic residues" evidence="1">
    <location>
        <begin position="18"/>
        <end position="33"/>
    </location>
</feature>
<dbReference type="PANTHER" id="PTHR18839:SF0">
    <property type="entry name" value="MITOTIC INTERACTOR AND SUBSTRATE OF PLK1 ISOFORM X1-RELATED"/>
    <property type="match status" value="1"/>
</dbReference>
<proteinExistence type="predicted"/>
<evidence type="ECO:0000256" key="1">
    <source>
        <dbReference type="SAM" id="MobiDB-lite"/>
    </source>
</evidence>
<organism evidence="2 3">
    <name type="scientific">Cyprinus carpio</name>
    <name type="common">Common carp</name>
    <dbReference type="NCBI Taxonomy" id="7962"/>
    <lineage>
        <taxon>Eukaryota</taxon>
        <taxon>Metazoa</taxon>
        <taxon>Chordata</taxon>
        <taxon>Craniata</taxon>
        <taxon>Vertebrata</taxon>
        <taxon>Euteleostomi</taxon>
        <taxon>Actinopterygii</taxon>
        <taxon>Neopterygii</taxon>
        <taxon>Teleostei</taxon>
        <taxon>Ostariophysi</taxon>
        <taxon>Cypriniformes</taxon>
        <taxon>Cyprinidae</taxon>
        <taxon>Cyprininae</taxon>
        <taxon>Cyprinus</taxon>
    </lineage>
</organism>
<dbReference type="PANTHER" id="PTHR18839">
    <property type="entry name" value="MITOTIC INTERACTOR AND SUBSTRATE OF PLK1 MISP FAMILY MEMBER"/>
    <property type="match status" value="1"/>
</dbReference>
<dbReference type="InterPro" id="IPR042779">
    <property type="entry name" value="MISP/MISP3-like"/>
</dbReference>
<dbReference type="AlphaFoldDB" id="A0A8C1IF91"/>
<keyword evidence="3" id="KW-1185">Reference proteome</keyword>
<feature type="region of interest" description="Disordered" evidence="1">
    <location>
        <begin position="1"/>
        <end position="37"/>
    </location>
</feature>
<evidence type="ECO:0000313" key="3">
    <source>
        <dbReference type="Proteomes" id="UP000694427"/>
    </source>
</evidence>